<protein>
    <recommendedName>
        <fullName evidence="3">PAC domain-containing protein</fullName>
    </recommendedName>
</protein>
<organism evidence="1 2">
    <name type="scientific">Labrys miyagiensis</name>
    <dbReference type="NCBI Taxonomy" id="346912"/>
    <lineage>
        <taxon>Bacteria</taxon>
        <taxon>Pseudomonadati</taxon>
        <taxon>Pseudomonadota</taxon>
        <taxon>Alphaproteobacteria</taxon>
        <taxon>Hyphomicrobiales</taxon>
        <taxon>Xanthobacteraceae</taxon>
        <taxon>Labrys</taxon>
    </lineage>
</organism>
<evidence type="ECO:0008006" key="3">
    <source>
        <dbReference type="Google" id="ProtNLM"/>
    </source>
</evidence>
<comment type="caution">
    <text evidence="1">The sequence shown here is derived from an EMBL/GenBank/DDBJ whole genome shotgun (WGS) entry which is preliminary data.</text>
</comment>
<dbReference type="EMBL" id="BSPC01000006">
    <property type="protein sequence ID" value="GLS17849.1"/>
    <property type="molecule type" value="Genomic_DNA"/>
</dbReference>
<dbReference type="Proteomes" id="UP001156882">
    <property type="component" value="Unassembled WGS sequence"/>
</dbReference>
<accession>A0ABQ6CGL2</accession>
<sequence>MRLCPIAKEDEVLGVLGFEAPPSAKHDLISDLHVKIRADNQKQGLVCGMQYADRQRSVHDAARKESLLDRQAEALEQ</sequence>
<name>A0ABQ6CGL2_9HYPH</name>
<evidence type="ECO:0000313" key="2">
    <source>
        <dbReference type="Proteomes" id="UP001156882"/>
    </source>
</evidence>
<reference evidence="2" key="1">
    <citation type="journal article" date="2019" name="Int. J. Syst. Evol. Microbiol.">
        <title>The Global Catalogue of Microorganisms (GCM) 10K type strain sequencing project: providing services to taxonomists for standard genome sequencing and annotation.</title>
        <authorList>
            <consortium name="The Broad Institute Genomics Platform"/>
            <consortium name="The Broad Institute Genome Sequencing Center for Infectious Disease"/>
            <person name="Wu L."/>
            <person name="Ma J."/>
        </authorList>
    </citation>
    <scope>NUCLEOTIDE SEQUENCE [LARGE SCALE GENOMIC DNA]</scope>
    <source>
        <strain evidence="2">NBRC 101365</strain>
    </source>
</reference>
<keyword evidence="2" id="KW-1185">Reference proteome</keyword>
<evidence type="ECO:0000313" key="1">
    <source>
        <dbReference type="EMBL" id="GLS17849.1"/>
    </source>
</evidence>
<proteinExistence type="predicted"/>
<gene>
    <name evidence="1" type="ORF">GCM10007874_08640</name>
</gene>